<organism evidence="2 3">
    <name type="scientific">Saguinus oedipus</name>
    <name type="common">Cotton-top tamarin</name>
    <name type="synonym">Oedipomidas oedipus</name>
    <dbReference type="NCBI Taxonomy" id="9490"/>
    <lineage>
        <taxon>Eukaryota</taxon>
        <taxon>Metazoa</taxon>
        <taxon>Chordata</taxon>
        <taxon>Craniata</taxon>
        <taxon>Vertebrata</taxon>
        <taxon>Euteleostomi</taxon>
        <taxon>Mammalia</taxon>
        <taxon>Eutheria</taxon>
        <taxon>Euarchontoglires</taxon>
        <taxon>Primates</taxon>
        <taxon>Haplorrhini</taxon>
        <taxon>Platyrrhini</taxon>
        <taxon>Cebidae</taxon>
        <taxon>Callitrichinae</taxon>
        <taxon>Saguinus</taxon>
    </lineage>
</organism>
<feature type="compositionally biased region" description="Low complexity" evidence="1">
    <location>
        <begin position="14"/>
        <end position="24"/>
    </location>
</feature>
<feature type="compositionally biased region" description="Pro residues" evidence="1">
    <location>
        <begin position="61"/>
        <end position="71"/>
    </location>
</feature>
<name>A0ABQ9UFD7_SAGOE</name>
<comment type="caution">
    <text evidence="2">The sequence shown here is derived from an EMBL/GenBank/DDBJ whole genome shotgun (WGS) entry which is preliminary data.</text>
</comment>
<keyword evidence="3" id="KW-1185">Reference proteome</keyword>
<reference evidence="2 3" key="1">
    <citation type="submission" date="2023-05" db="EMBL/GenBank/DDBJ databases">
        <title>B98-5 Cell Line De Novo Hybrid Assembly: An Optical Mapping Approach.</title>
        <authorList>
            <person name="Kananen K."/>
            <person name="Auerbach J.A."/>
            <person name="Kautto E."/>
            <person name="Blachly J.S."/>
        </authorList>
    </citation>
    <scope>NUCLEOTIDE SEQUENCE [LARGE SCALE GENOMIC DNA]</scope>
    <source>
        <strain evidence="2">B95-8</strain>
        <tissue evidence="2">Cell line</tissue>
    </source>
</reference>
<gene>
    <name evidence="2" type="ORF">P7K49_026861</name>
</gene>
<protein>
    <submittedName>
        <fullName evidence="2">Uncharacterized protein</fullName>
    </submittedName>
</protein>
<sequence>MQTISLTGFNRRLSAAPSAPSPDAHAPHQPPAASPGRLHRPGIQRVRWTRALAPGRDAPDVPGPPSSPTPPSAQRAPSRRPRAPLRSPLQ</sequence>
<dbReference type="Proteomes" id="UP001266305">
    <property type="component" value="Unassembled WGS sequence"/>
</dbReference>
<accession>A0ABQ9UFD7</accession>
<proteinExistence type="predicted"/>
<feature type="non-terminal residue" evidence="2">
    <location>
        <position position="90"/>
    </location>
</feature>
<feature type="region of interest" description="Disordered" evidence="1">
    <location>
        <begin position="1"/>
        <end position="90"/>
    </location>
</feature>
<evidence type="ECO:0000256" key="1">
    <source>
        <dbReference type="SAM" id="MobiDB-lite"/>
    </source>
</evidence>
<evidence type="ECO:0000313" key="3">
    <source>
        <dbReference type="Proteomes" id="UP001266305"/>
    </source>
</evidence>
<dbReference type="EMBL" id="JASSZA010000013">
    <property type="protein sequence ID" value="KAK2095445.1"/>
    <property type="molecule type" value="Genomic_DNA"/>
</dbReference>
<evidence type="ECO:0000313" key="2">
    <source>
        <dbReference type="EMBL" id="KAK2095445.1"/>
    </source>
</evidence>